<proteinExistence type="predicted"/>
<dbReference type="AlphaFoldDB" id="A0A1H7UYL6"/>
<dbReference type="RefSeq" id="WP_091838232.1">
    <property type="nucleotide sequence ID" value="NZ_FOAN01000006.1"/>
</dbReference>
<dbReference type="EMBL" id="FOAN01000006">
    <property type="protein sequence ID" value="SEM02071.1"/>
    <property type="molecule type" value="Genomic_DNA"/>
</dbReference>
<dbReference type="STRING" id="1036779.SAMN04515666_106489"/>
<evidence type="ECO:0000313" key="3">
    <source>
        <dbReference type="Proteomes" id="UP000199664"/>
    </source>
</evidence>
<dbReference type="Proteomes" id="UP000199664">
    <property type="component" value="Unassembled WGS sequence"/>
</dbReference>
<feature type="chain" id="PRO_5011508492" evidence="1">
    <location>
        <begin position="18"/>
        <end position="175"/>
    </location>
</feature>
<keyword evidence="1" id="KW-0732">Signal</keyword>
<reference evidence="3" key="1">
    <citation type="submission" date="2016-10" db="EMBL/GenBank/DDBJ databases">
        <authorList>
            <person name="Varghese N."/>
            <person name="Submissions S."/>
        </authorList>
    </citation>
    <scope>NUCLEOTIDE SEQUENCE [LARGE SCALE GENOMIC DNA]</scope>
    <source>
        <strain evidence="3">LMG 26383,CCUG 61248,R- 45681</strain>
    </source>
</reference>
<evidence type="ECO:0000256" key="1">
    <source>
        <dbReference type="SAM" id="SignalP"/>
    </source>
</evidence>
<keyword evidence="3" id="KW-1185">Reference proteome</keyword>
<name>A0A1H7UYL6_9HYPH</name>
<feature type="signal peptide" evidence="1">
    <location>
        <begin position="1"/>
        <end position="17"/>
    </location>
</feature>
<organism evidence="2 3">
    <name type="scientific">Bosea lupini</name>
    <dbReference type="NCBI Taxonomy" id="1036779"/>
    <lineage>
        <taxon>Bacteria</taxon>
        <taxon>Pseudomonadati</taxon>
        <taxon>Pseudomonadota</taxon>
        <taxon>Alphaproteobacteria</taxon>
        <taxon>Hyphomicrobiales</taxon>
        <taxon>Boseaceae</taxon>
        <taxon>Bosea</taxon>
    </lineage>
</organism>
<sequence>MTIARVALALGFATVLAAPLHAEQWESSYTTHDYEKCRKDKSNGDPISVHRCPGKAGLMVIWTAGDDSSAVEFGAKAQQETISDKAAFFEAGKTIEWRGPKGGRPQAAILRYATGQNVGKLDGSRLIVYRLASEGTSCIIGSVDARKPGANAAARRLADEKAPGFRCGQDARSED</sequence>
<accession>A0A1H7UYL6</accession>
<evidence type="ECO:0000313" key="2">
    <source>
        <dbReference type="EMBL" id="SEM02071.1"/>
    </source>
</evidence>
<dbReference type="OrthoDB" id="7427667at2"/>
<gene>
    <name evidence="2" type="ORF">SAMN04515666_106489</name>
</gene>
<protein>
    <submittedName>
        <fullName evidence="2">Uncharacterized protein</fullName>
    </submittedName>
</protein>